<gene>
    <name evidence="4" type="ORF">GQE99_15550</name>
</gene>
<dbReference type="InterPro" id="IPR002068">
    <property type="entry name" value="A-crystallin/Hsp20_dom"/>
</dbReference>
<dbReference type="PANTHER" id="PTHR11527">
    <property type="entry name" value="HEAT-SHOCK PROTEIN 20 FAMILY MEMBER"/>
    <property type="match status" value="1"/>
</dbReference>
<name>A0A845M9I2_9RHOB</name>
<accession>A0A845M9I2</accession>
<dbReference type="EMBL" id="WTUX01000019">
    <property type="protein sequence ID" value="MZR14433.1"/>
    <property type="molecule type" value="Genomic_DNA"/>
</dbReference>
<evidence type="ECO:0000259" key="3">
    <source>
        <dbReference type="PROSITE" id="PS01031"/>
    </source>
</evidence>
<reference evidence="4 5" key="1">
    <citation type="submission" date="2019-12" db="EMBL/GenBank/DDBJ databases">
        <title>Maritimibacter sp. nov. sp. isolated from sea sand.</title>
        <authorList>
            <person name="Kim J."/>
            <person name="Jeong S.E."/>
            <person name="Jung H.S."/>
            <person name="Jeon C.O."/>
        </authorList>
    </citation>
    <scope>NUCLEOTIDE SEQUENCE [LARGE SCALE GENOMIC DNA]</scope>
    <source>
        <strain evidence="4 5">DP07</strain>
    </source>
</reference>
<dbReference type="Proteomes" id="UP000467322">
    <property type="component" value="Unassembled WGS sequence"/>
</dbReference>
<dbReference type="InterPro" id="IPR031107">
    <property type="entry name" value="Small_HSP"/>
</dbReference>
<dbReference type="PROSITE" id="PS01031">
    <property type="entry name" value="SHSP"/>
    <property type="match status" value="1"/>
</dbReference>
<comment type="caution">
    <text evidence="4">The sequence shown here is derived from an EMBL/GenBank/DDBJ whole genome shotgun (WGS) entry which is preliminary data.</text>
</comment>
<dbReference type="Gene3D" id="2.60.40.790">
    <property type="match status" value="1"/>
</dbReference>
<evidence type="ECO:0000256" key="2">
    <source>
        <dbReference type="RuleBase" id="RU003616"/>
    </source>
</evidence>
<dbReference type="AlphaFoldDB" id="A0A845M9I2"/>
<dbReference type="Pfam" id="PF00011">
    <property type="entry name" value="HSP20"/>
    <property type="match status" value="1"/>
</dbReference>
<dbReference type="RefSeq" id="WP_161352557.1">
    <property type="nucleotide sequence ID" value="NZ_WTUX01000019.1"/>
</dbReference>
<evidence type="ECO:0000256" key="1">
    <source>
        <dbReference type="PROSITE-ProRule" id="PRU00285"/>
    </source>
</evidence>
<protein>
    <submittedName>
        <fullName evidence="4">Hsp20 family protein</fullName>
    </submittedName>
</protein>
<evidence type="ECO:0000313" key="4">
    <source>
        <dbReference type="EMBL" id="MZR14433.1"/>
    </source>
</evidence>
<proteinExistence type="inferred from homology"/>
<feature type="domain" description="SHSP" evidence="3">
    <location>
        <begin position="23"/>
        <end position="139"/>
    </location>
</feature>
<dbReference type="InterPro" id="IPR008978">
    <property type="entry name" value="HSP20-like_chaperone"/>
</dbReference>
<comment type="similarity">
    <text evidence="1 2">Belongs to the small heat shock protein (HSP20) family.</text>
</comment>
<dbReference type="CDD" id="cd06464">
    <property type="entry name" value="ACD_sHsps-like"/>
    <property type="match status" value="1"/>
</dbReference>
<organism evidence="4 5">
    <name type="scientific">Maritimibacter harenae</name>
    <dbReference type="NCBI Taxonomy" id="2606218"/>
    <lineage>
        <taxon>Bacteria</taxon>
        <taxon>Pseudomonadati</taxon>
        <taxon>Pseudomonadota</taxon>
        <taxon>Alphaproteobacteria</taxon>
        <taxon>Rhodobacterales</taxon>
        <taxon>Roseobacteraceae</taxon>
        <taxon>Maritimibacter</taxon>
    </lineage>
</organism>
<dbReference type="SUPFAM" id="SSF49764">
    <property type="entry name" value="HSP20-like chaperones"/>
    <property type="match status" value="1"/>
</dbReference>
<sequence length="139" mass="15445">MVEKSHTAGLWPNIYEPLRNFGTRVAEWFAPASDAKGGNDAYVITVELPGVDEKDIDLQVHDGVVVLKGEKREEREESGDTWFFSERQFGMFQRSFRLPVDADEAGLKADLKNGVLRLTVPKKDPEAAKGAKSIRINAG</sequence>
<keyword evidence="5" id="KW-1185">Reference proteome</keyword>
<evidence type="ECO:0000313" key="5">
    <source>
        <dbReference type="Proteomes" id="UP000467322"/>
    </source>
</evidence>